<keyword evidence="5 11" id="KW-0004">4Fe-4S</keyword>
<feature type="domain" description="Serine dehydratase beta chain" evidence="13">
    <location>
        <begin position="3"/>
        <end position="155"/>
    </location>
</feature>
<dbReference type="Pfam" id="PF03315">
    <property type="entry name" value="SDH_beta"/>
    <property type="match status" value="1"/>
</dbReference>
<evidence type="ECO:0000256" key="5">
    <source>
        <dbReference type="ARBA" id="ARBA00022485"/>
    </source>
</evidence>
<keyword evidence="6 11" id="KW-0479">Metal-binding</keyword>
<protein>
    <recommendedName>
        <fullName evidence="11">L-serine dehydratase</fullName>
        <ecNumber evidence="11">4.3.1.17</ecNumber>
    </recommendedName>
</protein>
<dbReference type="PANTHER" id="PTHR30182">
    <property type="entry name" value="L-SERINE DEHYDRATASE"/>
    <property type="match status" value="1"/>
</dbReference>
<dbReference type="SUPFAM" id="SSF143548">
    <property type="entry name" value="Serine metabolism enzymes domain"/>
    <property type="match status" value="1"/>
</dbReference>
<dbReference type="InterPro" id="IPR005131">
    <property type="entry name" value="Ser_deHydtase_bsu"/>
</dbReference>
<dbReference type="PANTHER" id="PTHR30182:SF1">
    <property type="entry name" value="L-SERINE DEHYDRATASE 1"/>
    <property type="match status" value="1"/>
</dbReference>
<evidence type="ECO:0000256" key="6">
    <source>
        <dbReference type="ARBA" id="ARBA00022723"/>
    </source>
</evidence>
<evidence type="ECO:0000256" key="7">
    <source>
        <dbReference type="ARBA" id="ARBA00023004"/>
    </source>
</evidence>
<comment type="similarity">
    <text evidence="3 11">Belongs to the iron-sulfur dependent L-serine dehydratase family.</text>
</comment>
<dbReference type="InterPro" id="IPR005130">
    <property type="entry name" value="Ser_deHydtase-like_asu"/>
</dbReference>
<organism evidence="14 15">
    <name type="scientific">Helicobacter ibis</name>
    <dbReference type="NCBI Taxonomy" id="2962633"/>
    <lineage>
        <taxon>Bacteria</taxon>
        <taxon>Pseudomonadati</taxon>
        <taxon>Campylobacterota</taxon>
        <taxon>Epsilonproteobacteria</taxon>
        <taxon>Campylobacterales</taxon>
        <taxon>Helicobacteraceae</taxon>
        <taxon>Helicobacter</taxon>
    </lineage>
</organism>
<feature type="domain" description="Serine dehydratase-like alpha subunit" evidence="12">
    <location>
        <begin position="185"/>
        <end position="445"/>
    </location>
</feature>
<name>A0ABT4VF05_9HELI</name>
<evidence type="ECO:0000256" key="11">
    <source>
        <dbReference type="RuleBase" id="RU366059"/>
    </source>
</evidence>
<dbReference type="Pfam" id="PF03313">
    <property type="entry name" value="SDH_alpha"/>
    <property type="match status" value="1"/>
</dbReference>
<reference evidence="14 15" key="1">
    <citation type="submission" date="2023-01" db="EMBL/GenBank/DDBJ databases">
        <title>Description of Helicobacter ibis sp. nov. isolated from faecal droppings of black-faced ibis (Theristicus melanopis).</title>
        <authorList>
            <person name="Lopez-Cantillo M."/>
            <person name="Vidal-Veuthey B."/>
            <person name="Mella A."/>
            <person name="De La Haba R."/>
            <person name="Collado L."/>
        </authorList>
    </citation>
    <scope>NUCLEOTIDE SEQUENCE [LARGE SCALE GENOMIC DNA]</scope>
    <source>
        <strain evidence="14 15">A82</strain>
    </source>
</reference>
<comment type="caution">
    <text evidence="14">The sequence shown here is derived from an EMBL/GenBank/DDBJ whole genome shotgun (WGS) entry which is preliminary data.</text>
</comment>
<dbReference type="Proteomes" id="UP001210261">
    <property type="component" value="Unassembled WGS sequence"/>
</dbReference>
<evidence type="ECO:0000313" key="15">
    <source>
        <dbReference type="Proteomes" id="UP001210261"/>
    </source>
</evidence>
<evidence type="ECO:0000256" key="4">
    <source>
        <dbReference type="ARBA" id="ARBA00022432"/>
    </source>
</evidence>
<proteinExistence type="inferred from homology"/>
<comment type="pathway">
    <text evidence="2">Carbohydrate biosynthesis; gluconeogenesis.</text>
</comment>
<evidence type="ECO:0000313" key="14">
    <source>
        <dbReference type="EMBL" id="MDA3969269.1"/>
    </source>
</evidence>
<accession>A0ABT4VF05</accession>
<evidence type="ECO:0000256" key="2">
    <source>
        <dbReference type="ARBA" id="ARBA00004742"/>
    </source>
</evidence>
<dbReference type="InterPro" id="IPR029009">
    <property type="entry name" value="ASB_dom_sf"/>
</dbReference>
<dbReference type="EC" id="4.3.1.17" evidence="11"/>
<dbReference type="EMBL" id="JAQHXR010000003">
    <property type="protein sequence ID" value="MDA3969269.1"/>
    <property type="molecule type" value="Genomic_DNA"/>
</dbReference>
<gene>
    <name evidence="14" type="ORF">PF021_06210</name>
</gene>
<keyword evidence="15" id="KW-1185">Reference proteome</keyword>
<evidence type="ECO:0000259" key="12">
    <source>
        <dbReference type="Pfam" id="PF03313"/>
    </source>
</evidence>
<comment type="catalytic activity">
    <reaction evidence="10 11">
        <text>L-serine = pyruvate + NH4(+)</text>
        <dbReference type="Rhea" id="RHEA:19169"/>
        <dbReference type="ChEBI" id="CHEBI:15361"/>
        <dbReference type="ChEBI" id="CHEBI:28938"/>
        <dbReference type="ChEBI" id="CHEBI:33384"/>
        <dbReference type="EC" id="4.3.1.17"/>
    </reaction>
</comment>
<dbReference type="RefSeq" id="WP_271021606.1">
    <property type="nucleotide sequence ID" value="NZ_JAQHXR010000003.1"/>
</dbReference>
<evidence type="ECO:0000259" key="13">
    <source>
        <dbReference type="Pfam" id="PF03315"/>
    </source>
</evidence>
<keyword evidence="4 11" id="KW-0312">Gluconeogenesis</keyword>
<sequence>MSNLSIFKIGIGPSSSHTLGPMIASNLFCELLINKNLLDITHTIKCTLYGSLSLTGKGHLSDKALMWGLSGITPKMATPKIQQEVLDLVLDNKILNLHSCKKITFDYEKNIEFCNDFLPLHENGLEFFALNSNNEILLQERYYSIGGGFVKTEQEMQQNDDKETQKLDISINNAKELILEAKKRKKNLSKISMAYERQFHSKSHIVEYCLSMWQVMQESFKSGCNPSSLELPGPLKLHRRAKELSERIKPSTDPFGILDYVSLYAIAIAEENAGGGRVVTAPTNGACAVIPSVMLYLKNHSVGFSDETAVDFLLSAMMIGSLYKKNASISGAEAGCQAEIGSASSMAAAAMVSVLGGNIDQACSAAEIAMEHHLGLTCDPAFGLVQIPCIERNAFGAIKAISAARMAMNRKSHPVVSLDNVIATMYQTGKDMNSKYRETALGGLAKTLSKSKSVC</sequence>
<comment type="cofactor">
    <cofactor evidence="1 11">
        <name>[4Fe-4S] cluster</name>
        <dbReference type="ChEBI" id="CHEBI:49883"/>
    </cofactor>
</comment>
<evidence type="ECO:0000256" key="8">
    <source>
        <dbReference type="ARBA" id="ARBA00023014"/>
    </source>
</evidence>
<dbReference type="InterPro" id="IPR004644">
    <property type="entry name" value="Fe-S_L-Ser_mono"/>
</dbReference>
<dbReference type="GO" id="GO:0003941">
    <property type="term" value="F:L-serine ammonia-lyase activity"/>
    <property type="evidence" value="ECO:0007669"/>
    <property type="project" value="UniProtKB-EC"/>
</dbReference>
<keyword evidence="9 11" id="KW-0456">Lyase</keyword>
<evidence type="ECO:0000256" key="10">
    <source>
        <dbReference type="ARBA" id="ARBA00049406"/>
    </source>
</evidence>
<keyword evidence="7 11" id="KW-0408">Iron</keyword>
<evidence type="ECO:0000256" key="9">
    <source>
        <dbReference type="ARBA" id="ARBA00023239"/>
    </source>
</evidence>
<dbReference type="InterPro" id="IPR051318">
    <property type="entry name" value="Fe-S_L-Ser"/>
</dbReference>
<evidence type="ECO:0000256" key="1">
    <source>
        <dbReference type="ARBA" id="ARBA00001966"/>
    </source>
</evidence>
<keyword evidence="8 11" id="KW-0411">Iron-sulfur</keyword>
<dbReference type="NCBIfam" id="TIGR00720">
    <property type="entry name" value="sda_mono"/>
    <property type="match status" value="1"/>
</dbReference>
<dbReference type="Gene3D" id="3.30.1330.90">
    <property type="entry name" value="D-3-phosphoglycerate dehydrogenase, domain 3"/>
    <property type="match status" value="1"/>
</dbReference>
<evidence type="ECO:0000256" key="3">
    <source>
        <dbReference type="ARBA" id="ARBA00008636"/>
    </source>
</evidence>